<dbReference type="AlphaFoldDB" id="A0A6B8J2J0"/>
<reference evidence="1" key="1">
    <citation type="submission" date="2020-11" db="EMBL/GenBank/DDBJ databases">
        <title>Enhanced detection system for hospital associated transmission using whole genome sequencing surveillance.</title>
        <authorList>
            <person name="Harrison L.H."/>
            <person name="Van Tyne D."/>
            <person name="Marsh J.W."/>
            <person name="Griffith M.P."/>
            <person name="Snyder D.J."/>
            <person name="Cooper V.S."/>
            <person name="Mustapha M."/>
        </authorList>
    </citation>
    <scope>NUCLEOTIDE SEQUENCE</scope>
    <source>
        <strain evidence="1">STEN00091</strain>
    </source>
</reference>
<evidence type="ECO:0000313" key="2">
    <source>
        <dbReference type="Proteomes" id="UP000625930"/>
    </source>
</evidence>
<accession>A0A6B8J2J0</accession>
<dbReference type="Proteomes" id="UP000625930">
    <property type="component" value="Unassembled WGS sequence"/>
</dbReference>
<protein>
    <submittedName>
        <fullName evidence="1">Uncharacterized protein</fullName>
    </submittedName>
</protein>
<dbReference type="EMBL" id="JADUNP010000011">
    <property type="protein sequence ID" value="MBH1652079.1"/>
    <property type="molecule type" value="Genomic_DNA"/>
</dbReference>
<gene>
    <name evidence="1" type="ORF">I5U67_07855</name>
</gene>
<dbReference type="RefSeq" id="WP_154262688.1">
    <property type="nucleotide sequence ID" value="NZ_CP040438.1"/>
</dbReference>
<name>A0A6B8J2J0_STEMA</name>
<sequence>MSTTRSKGLHALQRWRSFGEDRAALARQLALRAVAEATAAVAVVQDRAQAAREQRLGLLQSPLLDLTRLTASAGMEEAAWRDVQVCQQRLQHAEDDALVAREQHETAHRMARAVAHRATRVVAIERDAAEKHVFDSLVELRGRPRGGPHD</sequence>
<comment type="caution">
    <text evidence="1">The sequence shown here is derived from an EMBL/GenBank/DDBJ whole genome shotgun (WGS) entry which is preliminary data.</text>
</comment>
<evidence type="ECO:0000313" key="1">
    <source>
        <dbReference type="EMBL" id="MBH1652079.1"/>
    </source>
</evidence>
<organism evidence="1 2">
    <name type="scientific">Stenotrophomonas maltophilia</name>
    <name type="common">Pseudomonas maltophilia</name>
    <name type="synonym">Xanthomonas maltophilia</name>
    <dbReference type="NCBI Taxonomy" id="40324"/>
    <lineage>
        <taxon>Bacteria</taxon>
        <taxon>Pseudomonadati</taxon>
        <taxon>Pseudomonadota</taxon>
        <taxon>Gammaproteobacteria</taxon>
        <taxon>Lysobacterales</taxon>
        <taxon>Lysobacteraceae</taxon>
        <taxon>Stenotrophomonas</taxon>
        <taxon>Stenotrophomonas maltophilia group</taxon>
    </lineage>
</organism>
<proteinExistence type="predicted"/>